<keyword evidence="2" id="KW-1185">Reference proteome</keyword>
<protein>
    <submittedName>
        <fullName evidence="1">Uncharacterized protein</fullName>
    </submittedName>
</protein>
<feature type="non-terminal residue" evidence="1">
    <location>
        <position position="1"/>
    </location>
</feature>
<proteinExistence type="predicted"/>
<name>A0AAE0GMJ3_9CHLO</name>
<evidence type="ECO:0000313" key="1">
    <source>
        <dbReference type="EMBL" id="KAK3280934.1"/>
    </source>
</evidence>
<sequence length="150" mass="16598">EKGEEEAFLETSRDAVPRVLTVLWRASHQEEVAVAADQALELATRVVPGHSLGVQEVRVRHRLEPVELDHAMRKWMRKKNLRVGPRLQEGRLVLLRQDRQLAGAYSRVLPCSATLARLLLQGRFLAVGSSPSSAAIQVAQVALPHPLAPP</sequence>
<reference evidence="1 2" key="1">
    <citation type="journal article" date="2015" name="Genome Biol. Evol.">
        <title>Comparative Genomics of a Bacterivorous Green Alga Reveals Evolutionary Causalities and Consequences of Phago-Mixotrophic Mode of Nutrition.</title>
        <authorList>
            <person name="Burns J.A."/>
            <person name="Paasch A."/>
            <person name="Narechania A."/>
            <person name="Kim E."/>
        </authorList>
    </citation>
    <scope>NUCLEOTIDE SEQUENCE [LARGE SCALE GENOMIC DNA]</scope>
    <source>
        <strain evidence="1 2">PLY_AMNH</strain>
    </source>
</reference>
<dbReference type="Proteomes" id="UP001190700">
    <property type="component" value="Unassembled WGS sequence"/>
</dbReference>
<dbReference type="AlphaFoldDB" id="A0AAE0GMJ3"/>
<evidence type="ECO:0000313" key="2">
    <source>
        <dbReference type="Proteomes" id="UP001190700"/>
    </source>
</evidence>
<dbReference type="EMBL" id="LGRX02004190">
    <property type="protein sequence ID" value="KAK3280934.1"/>
    <property type="molecule type" value="Genomic_DNA"/>
</dbReference>
<accession>A0AAE0GMJ3</accession>
<gene>
    <name evidence="1" type="ORF">CYMTET_11252</name>
</gene>
<comment type="caution">
    <text evidence="1">The sequence shown here is derived from an EMBL/GenBank/DDBJ whole genome shotgun (WGS) entry which is preliminary data.</text>
</comment>
<organism evidence="1 2">
    <name type="scientific">Cymbomonas tetramitiformis</name>
    <dbReference type="NCBI Taxonomy" id="36881"/>
    <lineage>
        <taxon>Eukaryota</taxon>
        <taxon>Viridiplantae</taxon>
        <taxon>Chlorophyta</taxon>
        <taxon>Pyramimonadophyceae</taxon>
        <taxon>Pyramimonadales</taxon>
        <taxon>Pyramimonadaceae</taxon>
        <taxon>Cymbomonas</taxon>
    </lineage>
</organism>